<dbReference type="GO" id="GO:0043953">
    <property type="term" value="P:protein transport by the Tat complex"/>
    <property type="evidence" value="ECO:0007669"/>
    <property type="project" value="UniProtKB-UniRule"/>
</dbReference>
<evidence type="ECO:0000256" key="2">
    <source>
        <dbReference type="ARBA" id="ARBA00022448"/>
    </source>
</evidence>
<keyword evidence="6 9" id="KW-1133">Transmembrane helix</keyword>
<evidence type="ECO:0000256" key="7">
    <source>
        <dbReference type="ARBA" id="ARBA00023010"/>
    </source>
</evidence>
<dbReference type="Proteomes" id="UP000521676">
    <property type="component" value="Unassembled WGS sequence"/>
</dbReference>
<dbReference type="Pfam" id="PF02416">
    <property type="entry name" value="TatA_B_E"/>
    <property type="match status" value="1"/>
</dbReference>
<evidence type="ECO:0000313" key="13">
    <source>
        <dbReference type="Proteomes" id="UP001431572"/>
    </source>
</evidence>
<proteinExistence type="inferred from homology"/>
<comment type="similarity">
    <text evidence="9">Belongs to the TatA/E family.</text>
</comment>
<accession>A0A8T7MA00</accession>
<dbReference type="GO" id="GO:0033281">
    <property type="term" value="C:TAT protein transport complex"/>
    <property type="evidence" value="ECO:0007669"/>
    <property type="project" value="UniProtKB-UniRule"/>
</dbReference>
<dbReference type="RefSeq" id="WP_341470851.1">
    <property type="nucleotide sequence ID" value="NZ_CP128400.1"/>
</dbReference>
<dbReference type="AlphaFoldDB" id="A0A8T7MA00"/>
<comment type="subunit">
    <text evidence="9">Forms a complex with TatC.</text>
</comment>
<evidence type="ECO:0000256" key="6">
    <source>
        <dbReference type="ARBA" id="ARBA00022989"/>
    </source>
</evidence>
<protein>
    <recommendedName>
        <fullName evidence="9">Sec-independent protein translocase protein TatA</fullName>
    </recommendedName>
</protein>
<dbReference type="PANTHER" id="PTHR42982">
    <property type="entry name" value="SEC-INDEPENDENT PROTEIN TRANSLOCASE PROTEIN TATA"/>
    <property type="match status" value="1"/>
</dbReference>
<organism evidence="10 12">
    <name type="scientific">Candidatus Chlorohelix allophototropha</name>
    <dbReference type="NCBI Taxonomy" id="3003348"/>
    <lineage>
        <taxon>Bacteria</taxon>
        <taxon>Bacillati</taxon>
        <taxon>Chloroflexota</taxon>
        <taxon>Chloroflexia</taxon>
        <taxon>Candidatus Chloroheliales</taxon>
        <taxon>Candidatus Chloroheliaceae</taxon>
        <taxon>Candidatus Chlorohelix</taxon>
    </lineage>
</organism>
<keyword evidence="8 9" id="KW-0472">Membrane</keyword>
<sequence>MFAFDKPIVWVIILLIIVLLFGANRLTDIGKSLGKGIREFKEETSTLKDSKLVASTSSNLANDEEVVVTKREGKREDGSIEIIEERVVRKRVQV</sequence>
<reference evidence="10 12" key="1">
    <citation type="submission" date="2020-06" db="EMBL/GenBank/DDBJ databases">
        <title>Anoxygenic phototrophic Chloroflexota member uses a Type I reaction center.</title>
        <authorList>
            <person name="Tsuji J.M."/>
            <person name="Shaw N.A."/>
            <person name="Nagashima S."/>
            <person name="Venkiteswaran J."/>
            <person name="Schiff S.L."/>
            <person name="Hanada S."/>
            <person name="Tank M."/>
            <person name="Neufeld J.D."/>
        </authorList>
    </citation>
    <scope>NUCLEOTIDE SEQUENCE [LARGE SCALE GENOMIC DNA]</scope>
    <source>
        <strain evidence="10">L227-S17</strain>
    </source>
</reference>
<evidence type="ECO:0000256" key="3">
    <source>
        <dbReference type="ARBA" id="ARBA00022475"/>
    </source>
</evidence>
<dbReference type="InterPro" id="IPR006312">
    <property type="entry name" value="TatA/E"/>
</dbReference>
<reference evidence="11" key="2">
    <citation type="journal article" date="2024" name="Nature">
        <title>Anoxygenic phototroph of the Chloroflexota uses a type I reaction centre.</title>
        <authorList>
            <person name="Tsuji J.M."/>
            <person name="Shaw N.A."/>
            <person name="Nagashima S."/>
            <person name="Venkiteswaran J.J."/>
            <person name="Schiff S.L."/>
            <person name="Watanabe T."/>
            <person name="Fukui M."/>
            <person name="Hanada S."/>
            <person name="Tank M."/>
            <person name="Neufeld J.D."/>
        </authorList>
    </citation>
    <scope>NUCLEOTIDE SEQUENCE</scope>
    <source>
        <strain evidence="11">L227-S17</strain>
    </source>
</reference>
<dbReference type="Gene3D" id="1.20.5.3310">
    <property type="match status" value="1"/>
</dbReference>
<dbReference type="PANTHER" id="PTHR42982:SF1">
    <property type="entry name" value="SEC-INDEPENDENT PROTEIN TRANSLOCASE PROTEIN TATA"/>
    <property type="match status" value="1"/>
</dbReference>
<dbReference type="Proteomes" id="UP001431572">
    <property type="component" value="Chromosome 2"/>
</dbReference>
<comment type="function">
    <text evidence="9">Part of the twin-arginine translocation (Tat) system that transports large folded proteins containing a characteristic twin-arginine motif in their signal peptide across membranes. TatA could form the protein-conducting channel of the Tat system.</text>
</comment>
<keyword evidence="5 9" id="KW-0653">Protein transport</keyword>
<comment type="subcellular location">
    <subcellularLocation>
        <location evidence="1 9">Cell membrane</location>
        <topology evidence="1 9">Single-pass membrane protein</topology>
    </subcellularLocation>
</comment>
<evidence type="ECO:0000256" key="1">
    <source>
        <dbReference type="ARBA" id="ARBA00004162"/>
    </source>
</evidence>
<evidence type="ECO:0000256" key="5">
    <source>
        <dbReference type="ARBA" id="ARBA00022927"/>
    </source>
</evidence>
<dbReference type="NCBIfam" id="TIGR01411">
    <property type="entry name" value="tatAE"/>
    <property type="match status" value="1"/>
</dbReference>
<keyword evidence="3 9" id="KW-1003">Cell membrane</keyword>
<evidence type="ECO:0000313" key="10">
    <source>
        <dbReference type="EMBL" id="NWJ49018.1"/>
    </source>
</evidence>
<dbReference type="InterPro" id="IPR003369">
    <property type="entry name" value="TatA/B/E"/>
</dbReference>
<dbReference type="HAMAP" id="MF_00236">
    <property type="entry name" value="TatA_E"/>
    <property type="match status" value="1"/>
</dbReference>
<gene>
    <name evidence="9 10" type="primary">tatA</name>
    <name evidence="10" type="ORF">HXX08_24420</name>
    <name evidence="11" type="ORF">OZ401_004569</name>
</gene>
<keyword evidence="4 9" id="KW-0812">Transmembrane</keyword>
<evidence type="ECO:0000256" key="9">
    <source>
        <dbReference type="HAMAP-Rule" id="MF_00236"/>
    </source>
</evidence>
<evidence type="ECO:0000256" key="8">
    <source>
        <dbReference type="ARBA" id="ARBA00023136"/>
    </source>
</evidence>
<evidence type="ECO:0000313" key="12">
    <source>
        <dbReference type="Proteomes" id="UP000521676"/>
    </source>
</evidence>
<evidence type="ECO:0000256" key="4">
    <source>
        <dbReference type="ARBA" id="ARBA00022692"/>
    </source>
</evidence>
<evidence type="ECO:0000313" key="11">
    <source>
        <dbReference type="EMBL" id="WJW68946.1"/>
    </source>
</evidence>
<dbReference type="EMBL" id="JACATZ010000003">
    <property type="protein sequence ID" value="NWJ49018.1"/>
    <property type="molecule type" value="Genomic_DNA"/>
</dbReference>
<name>A0A8T7MA00_9CHLR</name>
<keyword evidence="13" id="KW-1185">Reference proteome</keyword>
<keyword evidence="7 9" id="KW-0811">Translocation</keyword>
<dbReference type="EMBL" id="CP128400">
    <property type="protein sequence ID" value="WJW68946.1"/>
    <property type="molecule type" value="Genomic_DNA"/>
</dbReference>
<keyword evidence="2 9" id="KW-0813">Transport</keyword>
<dbReference type="GO" id="GO:0008320">
    <property type="term" value="F:protein transmembrane transporter activity"/>
    <property type="evidence" value="ECO:0007669"/>
    <property type="project" value="UniProtKB-UniRule"/>
</dbReference>